<evidence type="ECO:0000256" key="7">
    <source>
        <dbReference type="ARBA" id="ARBA00023014"/>
    </source>
</evidence>
<comment type="function">
    <text evidence="8">Ferredoxins are iron-sulfur proteins that transfer electrons in a wide variety of metabolic reactions.</text>
</comment>
<comment type="caution">
    <text evidence="10">The sequence shown here is derived from an EMBL/GenBank/DDBJ whole genome shotgun (WGS) entry which is preliminary data.</text>
</comment>
<evidence type="ECO:0000256" key="8">
    <source>
        <dbReference type="RuleBase" id="RU368020"/>
    </source>
</evidence>
<dbReference type="Pfam" id="PF13459">
    <property type="entry name" value="Fer4_15"/>
    <property type="match status" value="1"/>
</dbReference>
<evidence type="ECO:0000256" key="6">
    <source>
        <dbReference type="ARBA" id="ARBA00023004"/>
    </source>
</evidence>
<name>A0A8J4DQI4_9ACTN</name>
<keyword evidence="7 8" id="KW-0411">Iron-sulfur</keyword>
<dbReference type="PANTHER" id="PTHR39163:SF1">
    <property type="entry name" value="FERREDOXIN"/>
    <property type="match status" value="1"/>
</dbReference>
<evidence type="ECO:0000313" key="11">
    <source>
        <dbReference type="Proteomes" id="UP000619260"/>
    </source>
</evidence>
<dbReference type="PROSITE" id="PS51379">
    <property type="entry name" value="4FE4S_FER_2"/>
    <property type="match status" value="1"/>
</dbReference>
<keyword evidence="3" id="KW-0004">4Fe-4S</keyword>
<dbReference type="GO" id="GO:0051539">
    <property type="term" value="F:4 iron, 4 sulfur cluster binding"/>
    <property type="evidence" value="ECO:0007669"/>
    <property type="project" value="UniProtKB-KW"/>
</dbReference>
<dbReference type="AlphaFoldDB" id="A0A8J4DQI4"/>
<evidence type="ECO:0000256" key="1">
    <source>
        <dbReference type="ARBA" id="ARBA00001966"/>
    </source>
</evidence>
<accession>A0A8J4DQI4</accession>
<dbReference type="SUPFAM" id="SSF54862">
    <property type="entry name" value="4Fe-4S ferredoxins"/>
    <property type="match status" value="1"/>
</dbReference>
<dbReference type="PRINTS" id="PR00352">
    <property type="entry name" value="3FE4SFRDOXIN"/>
</dbReference>
<dbReference type="InterPro" id="IPR001080">
    <property type="entry name" value="3Fe4S_ferredoxin"/>
</dbReference>
<keyword evidence="2 8" id="KW-0813">Transport</keyword>
<sequence length="117" mass="12303">MRDSASGTVELVDSEGSRAVDEALRVAVDQDLCTGDGLCVQYAPDVFEFDIDGLAYVKDSTGELQMAPGKRVDVPTHLRLDVIDAARDCPGECIHVTRASDDVPVAGPLAESDPAAA</sequence>
<evidence type="ECO:0000256" key="3">
    <source>
        <dbReference type="ARBA" id="ARBA00022485"/>
    </source>
</evidence>
<keyword evidence="4 8" id="KW-0479">Metal-binding</keyword>
<evidence type="ECO:0000259" key="9">
    <source>
        <dbReference type="PROSITE" id="PS51379"/>
    </source>
</evidence>
<dbReference type="Gene3D" id="3.30.70.20">
    <property type="match status" value="1"/>
</dbReference>
<keyword evidence="6 8" id="KW-0408">Iron</keyword>
<keyword evidence="5 8" id="KW-0249">Electron transport</keyword>
<proteinExistence type="predicted"/>
<organism evidence="10 11">
    <name type="scientific">Virgisporangium aliadipatigenens</name>
    <dbReference type="NCBI Taxonomy" id="741659"/>
    <lineage>
        <taxon>Bacteria</taxon>
        <taxon>Bacillati</taxon>
        <taxon>Actinomycetota</taxon>
        <taxon>Actinomycetes</taxon>
        <taxon>Micromonosporales</taxon>
        <taxon>Micromonosporaceae</taxon>
        <taxon>Virgisporangium</taxon>
    </lineage>
</organism>
<evidence type="ECO:0000256" key="4">
    <source>
        <dbReference type="ARBA" id="ARBA00022723"/>
    </source>
</evidence>
<keyword evidence="11" id="KW-1185">Reference proteome</keyword>
<comment type="cofactor">
    <cofactor evidence="1">
        <name>[4Fe-4S] cluster</name>
        <dbReference type="ChEBI" id="CHEBI:49883"/>
    </cofactor>
</comment>
<evidence type="ECO:0000313" key="10">
    <source>
        <dbReference type="EMBL" id="GIJ46644.1"/>
    </source>
</evidence>
<dbReference type="Proteomes" id="UP000619260">
    <property type="component" value="Unassembled WGS sequence"/>
</dbReference>
<dbReference type="GO" id="GO:0005506">
    <property type="term" value="F:iron ion binding"/>
    <property type="evidence" value="ECO:0007669"/>
    <property type="project" value="UniProtKB-UniRule"/>
</dbReference>
<reference evidence="10" key="1">
    <citation type="submission" date="2021-01" db="EMBL/GenBank/DDBJ databases">
        <title>Whole genome shotgun sequence of Virgisporangium aliadipatigenens NBRC 105644.</title>
        <authorList>
            <person name="Komaki H."/>
            <person name="Tamura T."/>
        </authorList>
    </citation>
    <scope>NUCLEOTIDE SEQUENCE</scope>
    <source>
        <strain evidence="10">NBRC 105644</strain>
    </source>
</reference>
<dbReference type="EMBL" id="BOPF01000012">
    <property type="protein sequence ID" value="GIJ46644.1"/>
    <property type="molecule type" value="Genomic_DNA"/>
</dbReference>
<dbReference type="InterPro" id="IPR052395">
    <property type="entry name" value="ET_Ferredoxin"/>
</dbReference>
<dbReference type="GO" id="GO:0009055">
    <property type="term" value="F:electron transfer activity"/>
    <property type="evidence" value="ECO:0007669"/>
    <property type="project" value="UniProtKB-UniRule"/>
</dbReference>
<dbReference type="PANTHER" id="PTHR39163">
    <property type="entry name" value="FERREDOXIN"/>
    <property type="match status" value="1"/>
</dbReference>
<dbReference type="InterPro" id="IPR017896">
    <property type="entry name" value="4Fe4S_Fe-S-bd"/>
</dbReference>
<evidence type="ECO:0000256" key="2">
    <source>
        <dbReference type="ARBA" id="ARBA00022448"/>
    </source>
</evidence>
<protein>
    <recommendedName>
        <fullName evidence="8">Ferredoxin</fullName>
    </recommendedName>
</protein>
<feature type="domain" description="4Fe-4S ferredoxin-type" evidence="9">
    <location>
        <begin position="24"/>
        <end position="52"/>
    </location>
</feature>
<gene>
    <name evidence="10" type="ORF">Val02_35300</name>
</gene>
<evidence type="ECO:0000256" key="5">
    <source>
        <dbReference type="ARBA" id="ARBA00022982"/>
    </source>
</evidence>